<keyword evidence="8" id="KW-1185">Reference proteome</keyword>
<keyword evidence="2" id="KW-0677">Repeat</keyword>
<dbReference type="GO" id="GO:0005829">
    <property type="term" value="C:cytosol"/>
    <property type="evidence" value="ECO:0007669"/>
    <property type="project" value="TreeGrafter"/>
</dbReference>
<dbReference type="GO" id="GO:0043161">
    <property type="term" value="P:proteasome-mediated ubiquitin-dependent protein catabolic process"/>
    <property type="evidence" value="ECO:0007669"/>
    <property type="project" value="TreeGrafter"/>
</dbReference>
<evidence type="ECO:0000259" key="6">
    <source>
        <dbReference type="PROSITE" id="PS50234"/>
    </source>
</evidence>
<feature type="compositionally biased region" description="Low complexity" evidence="5">
    <location>
        <begin position="278"/>
        <end position="302"/>
    </location>
</feature>
<dbReference type="InterPro" id="IPR036465">
    <property type="entry name" value="vWFA_dom_sf"/>
</dbReference>
<evidence type="ECO:0000256" key="2">
    <source>
        <dbReference type="ARBA" id="ARBA00022737"/>
    </source>
</evidence>
<feature type="region of interest" description="Disordered" evidence="5">
    <location>
        <begin position="220"/>
        <end position="351"/>
    </location>
</feature>
<dbReference type="OrthoDB" id="1731724at2759"/>
<dbReference type="CDD" id="cd22297">
    <property type="entry name" value="PSMD4_RAZUL"/>
    <property type="match status" value="1"/>
</dbReference>
<accession>F4PSS9</accession>
<dbReference type="InterPro" id="IPR003903">
    <property type="entry name" value="UIM_dom"/>
</dbReference>
<evidence type="ECO:0000256" key="1">
    <source>
        <dbReference type="ARBA" id="ARBA00005574"/>
    </source>
</evidence>
<reference evidence="8" key="1">
    <citation type="journal article" date="2011" name="Genome Res.">
        <title>Phylogeny-wide analysis of social amoeba genomes highlights ancient origins for complex intercellular communication.</title>
        <authorList>
            <person name="Heidel A.J."/>
            <person name="Lawal H.M."/>
            <person name="Felder M."/>
            <person name="Schilde C."/>
            <person name="Helps N.R."/>
            <person name="Tunggal B."/>
            <person name="Rivero F."/>
            <person name="John U."/>
            <person name="Schleicher M."/>
            <person name="Eichinger L."/>
            <person name="Platzer M."/>
            <person name="Noegel A.A."/>
            <person name="Schaap P."/>
            <person name="Gloeckner G."/>
        </authorList>
    </citation>
    <scope>NUCLEOTIDE SEQUENCE [LARGE SCALE GENOMIC DNA]</scope>
    <source>
        <strain evidence="8">SH3</strain>
    </source>
</reference>
<name>F4PSS9_CACFS</name>
<evidence type="ECO:0000256" key="3">
    <source>
        <dbReference type="ARBA" id="ARBA00022942"/>
    </source>
</evidence>
<dbReference type="Gene3D" id="1.10.287.3990">
    <property type="match status" value="1"/>
</dbReference>
<dbReference type="GeneID" id="14872980"/>
<dbReference type="RefSeq" id="XP_004359407.1">
    <property type="nucleotide sequence ID" value="XM_004359350.1"/>
</dbReference>
<dbReference type="KEGG" id="dfa:DFA_01443"/>
<feature type="compositionally biased region" description="Basic and acidic residues" evidence="5">
    <location>
        <begin position="220"/>
        <end position="246"/>
    </location>
</feature>
<evidence type="ECO:0000256" key="4">
    <source>
        <dbReference type="ARBA" id="ARBA00044341"/>
    </source>
</evidence>
<dbReference type="Proteomes" id="UP000007797">
    <property type="component" value="Unassembled WGS sequence"/>
</dbReference>
<dbReference type="SMART" id="SM00726">
    <property type="entry name" value="UIM"/>
    <property type="match status" value="2"/>
</dbReference>
<dbReference type="AlphaFoldDB" id="F4PSS9"/>
<dbReference type="GO" id="GO:0031593">
    <property type="term" value="F:polyubiquitin modification-dependent protein binding"/>
    <property type="evidence" value="ECO:0007669"/>
    <property type="project" value="TreeGrafter"/>
</dbReference>
<dbReference type="Gene3D" id="3.40.50.410">
    <property type="entry name" value="von Willebrand factor, type A domain"/>
    <property type="match status" value="1"/>
</dbReference>
<dbReference type="FunFam" id="3.40.50.410:FF:000005">
    <property type="entry name" value="26S proteasome non-ATPase regulatory subunit 4"/>
    <property type="match status" value="1"/>
</dbReference>
<dbReference type="InterPro" id="IPR049590">
    <property type="entry name" value="PSMD4_RAZUL-like"/>
</dbReference>
<feature type="domain" description="VWFA" evidence="6">
    <location>
        <begin position="5"/>
        <end position="188"/>
    </location>
</feature>
<organism evidence="7 8">
    <name type="scientific">Cavenderia fasciculata</name>
    <name type="common">Slime mold</name>
    <name type="synonym">Dictyostelium fasciculatum</name>
    <dbReference type="NCBI Taxonomy" id="261658"/>
    <lineage>
        <taxon>Eukaryota</taxon>
        <taxon>Amoebozoa</taxon>
        <taxon>Evosea</taxon>
        <taxon>Eumycetozoa</taxon>
        <taxon>Dictyostelia</taxon>
        <taxon>Acytosteliales</taxon>
        <taxon>Cavenderiaceae</taxon>
        <taxon>Cavenderia</taxon>
    </lineage>
</organism>
<dbReference type="GO" id="GO:0005634">
    <property type="term" value="C:nucleus"/>
    <property type="evidence" value="ECO:0007669"/>
    <property type="project" value="TreeGrafter"/>
</dbReference>
<dbReference type="InterPro" id="IPR027040">
    <property type="entry name" value="PSMD4"/>
</dbReference>
<comment type="similarity">
    <text evidence="1">Belongs to the proteasome subunit S5A family.</text>
</comment>
<evidence type="ECO:0000313" key="7">
    <source>
        <dbReference type="EMBL" id="EGG21557.1"/>
    </source>
</evidence>
<dbReference type="PROSITE" id="PS50234">
    <property type="entry name" value="VWFA"/>
    <property type="match status" value="1"/>
</dbReference>
<dbReference type="PANTHER" id="PTHR10223">
    <property type="entry name" value="26S PROTEASOME NON-ATPASE REGULATORY SUBUNIT 4"/>
    <property type="match status" value="1"/>
</dbReference>
<evidence type="ECO:0000313" key="8">
    <source>
        <dbReference type="Proteomes" id="UP000007797"/>
    </source>
</evidence>
<dbReference type="SUPFAM" id="SSF53300">
    <property type="entry name" value="vWA-like"/>
    <property type="match status" value="1"/>
</dbReference>
<dbReference type="SMART" id="SM00327">
    <property type="entry name" value="VWA"/>
    <property type="match status" value="1"/>
</dbReference>
<dbReference type="PANTHER" id="PTHR10223:SF0">
    <property type="entry name" value="26S PROTEASOME NON-ATPASE REGULATORY SUBUNIT 4"/>
    <property type="match status" value="1"/>
</dbReference>
<dbReference type="STRING" id="1054147.F4PSS9"/>
<dbReference type="GO" id="GO:0008540">
    <property type="term" value="C:proteasome regulatory particle, base subcomplex"/>
    <property type="evidence" value="ECO:0007669"/>
    <property type="project" value="TreeGrafter"/>
</dbReference>
<dbReference type="EMBL" id="GL883010">
    <property type="protein sequence ID" value="EGG21557.1"/>
    <property type="molecule type" value="Genomic_DNA"/>
</dbReference>
<dbReference type="Pfam" id="PF13519">
    <property type="entry name" value="VWA_2"/>
    <property type="match status" value="1"/>
</dbReference>
<dbReference type="OMA" id="QMSMQDQ"/>
<sequence length="351" mass="38989">MTLEAAIVCVDNSEWMRNSDFEPSRYLAQKDAVNIICSSKTHGNPETSVAILSMSGRPEILVTLTQDLSKVLASYDDIKIHGKIDFSTSMQIAQLALRHRQNKHQHPRIVAFVGSPLKETKEELCDLAKRLKKNAIAVDIINFGEETTNVEKLEAFISDVNNNDEPSHLLTVPAGPQILSDIIIQSKTIIEGSSTYGAEFINADTDPELAMALKLSLEEEKQRVERDRKARGETTESDNKTEESKDVQMGNMGGDNFDDDPDLQAALAMSLQQDVPMSDSSNTTTTTSSNNESSQPQQQQNSDAFRDQEFLNSTLMSLPGVDPNDERIKNVLENLSKKDENKKDGDKKEDK</sequence>
<feature type="compositionally biased region" description="Basic and acidic residues" evidence="5">
    <location>
        <begin position="324"/>
        <end position="351"/>
    </location>
</feature>
<proteinExistence type="inferred from homology"/>
<dbReference type="Pfam" id="PF02809">
    <property type="entry name" value="UIM"/>
    <property type="match status" value="2"/>
</dbReference>
<evidence type="ECO:0000256" key="5">
    <source>
        <dbReference type="SAM" id="MobiDB-lite"/>
    </source>
</evidence>
<protein>
    <recommendedName>
        <fullName evidence="4">26S proteasome regulatory subunit RPN10</fullName>
    </recommendedName>
</protein>
<dbReference type="InterPro" id="IPR002035">
    <property type="entry name" value="VWF_A"/>
</dbReference>
<keyword evidence="3" id="KW-0647">Proteasome</keyword>
<gene>
    <name evidence="7" type="primary">psmD4</name>
    <name evidence="7" type="ORF">DFA_01443</name>
</gene>
<dbReference type="PROSITE" id="PS50330">
    <property type="entry name" value="UIM"/>
    <property type="match status" value="2"/>
</dbReference>